<dbReference type="EMBL" id="LT629766">
    <property type="protein sequence ID" value="SDS93800.1"/>
    <property type="molecule type" value="Genomic_DNA"/>
</dbReference>
<sequence>MSDEIDIYTHVINGMYFTMMDLSRLDMMVRSGVWDALRARRRSGVVSEESIRFRKSLKLGQRYCIGAKISGVDERAVCFERRIVVDGEIYARASVATKIISEAGTIAKDEMIKVFGSPPSGLKLPT</sequence>
<organism evidence="1 2">
    <name type="scientific">Brevibacterium siliguriense</name>
    <dbReference type="NCBI Taxonomy" id="1136497"/>
    <lineage>
        <taxon>Bacteria</taxon>
        <taxon>Bacillati</taxon>
        <taxon>Actinomycetota</taxon>
        <taxon>Actinomycetes</taxon>
        <taxon>Micrococcales</taxon>
        <taxon>Brevibacteriaceae</taxon>
        <taxon>Brevibacterium</taxon>
    </lineage>
</organism>
<protein>
    <submittedName>
        <fullName evidence="1">Thioesterase-like superfamily protein</fullName>
    </submittedName>
</protein>
<dbReference type="InterPro" id="IPR029069">
    <property type="entry name" value="HotDog_dom_sf"/>
</dbReference>
<keyword evidence="2" id="KW-1185">Reference proteome</keyword>
<dbReference type="Gene3D" id="3.10.129.10">
    <property type="entry name" value="Hotdog Thioesterase"/>
    <property type="match status" value="1"/>
</dbReference>
<evidence type="ECO:0000313" key="1">
    <source>
        <dbReference type="EMBL" id="SDS93800.1"/>
    </source>
</evidence>
<dbReference type="AlphaFoldDB" id="A0A1H1WAY1"/>
<dbReference type="Pfam" id="PF13279">
    <property type="entry name" value="4HBT_2"/>
    <property type="match status" value="1"/>
</dbReference>
<reference evidence="2" key="1">
    <citation type="submission" date="2016-10" db="EMBL/GenBank/DDBJ databases">
        <authorList>
            <person name="Varghese N."/>
            <person name="Submissions S."/>
        </authorList>
    </citation>
    <scope>NUCLEOTIDE SEQUENCE [LARGE SCALE GENOMIC DNA]</scope>
    <source>
        <strain evidence="2">DSM 23676</strain>
    </source>
</reference>
<dbReference type="InterPro" id="IPR051490">
    <property type="entry name" value="THEM6_lcsJ_thioesterase"/>
</dbReference>
<dbReference type="PANTHER" id="PTHR12475:SF4">
    <property type="entry name" value="PROTEIN THEM6"/>
    <property type="match status" value="1"/>
</dbReference>
<dbReference type="STRING" id="1136497.SAMN04489752_2905"/>
<proteinExistence type="predicted"/>
<accession>A0A1H1WAY1</accession>
<dbReference type="RefSeq" id="WP_092015332.1">
    <property type="nucleotide sequence ID" value="NZ_LT629766.1"/>
</dbReference>
<name>A0A1H1WAY1_9MICO</name>
<evidence type="ECO:0000313" key="2">
    <source>
        <dbReference type="Proteomes" id="UP000199597"/>
    </source>
</evidence>
<dbReference type="SUPFAM" id="SSF54637">
    <property type="entry name" value="Thioesterase/thiol ester dehydrase-isomerase"/>
    <property type="match status" value="1"/>
</dbReference>
<dbReference type="PANTHER" id="PTHR12475">
    <property type="match status" value="1"/>
</dbReference>
<dbReference type="Proteomes" id="UP000199597">
    <property type="component" value="Chromosome I"/>
</dbReference>
<dbReference type="CDD" id="cd00586">
    <property type="entry name" value="4HBT"/>
    <property type="match status" value="1"/>
</dbReference>
<gene>
    <name evidence="1" type="ORF">SAMN04489752_2905</name>
</gene>
<dbReference type="OrthoDB" id="3727779at2"/>